<dbReference type="PROSITE" id="PS00122">
    <property type="entry name" value="CARBOXYLESTERASE_B_1"/>
    <property type="match status" value="1"/>
</dbReference>
<feature type="signal peptide" evidence="3">
    <location>
        <begin position="1"/>
        <end position="16"/>
    </location>
</feature>
<dbReference type="Gene3D" id="3.40.50.1820">
    <property type="entry name" value="alpha/beta hydrolase"/>
    <property type="match status" value="1"/>
</dbReference>
<dbReference type="OMA" id="VWALRYY"/>
<reference evidence="6" key="1">
    <citation type="journal article" date="2017" name="Genome Biol.">
        <title>Comparative genomics reveals high biological diversity and specific adaptations in the industrially and medically important fungal genus Aspergillus.</title>
        <authorList>
            <person name="de Vries R.P."/>
            <person name="Riley R."/>
            <person name="Wiebenga A."/>
            <person name="Aguilar-Osorio G."/>
            <person name="Amillis S."/>
            <person name="Uchima C.A."/>
            <person name="Anderluh G."/>
            <person name="Asadollahi M."/>
            <person name="Askin M."/>
            <person name="Barry K."/>
            <person name="Battaglia E."/>
            <person name="Bayram O."/>
            <person name="Benocci T."/>
            <person name="Braus-Stromeyer S.A."/>
            <person name="Caldana C."/>
            <person name="Canovas D."/>
            <person name="Cerqueira G.C."/>
            <person name="Chen F."/>
            <person name="Chen W."/>
            <person name="Choi C."/>
            <person name="Clum A."/>
            <person name="Dos Santos R.A."/>
            <person name="Damasio A.R."/>
            <person name="Diallinas G."/>
            <person name="Emri T."/>
            <person name="Fekete E."/>
            <person name="Flipphi M."/>
            <person name="Freyberg S."/>
            <person name="Gallo A."/>
            <person name="Gournas C."/>
            <person name="Habgood R."/>
            <person name="Hainaut M."/>
            <person name="Harispe M.L."/>
            <person name="Henrissat B."/>
            <person name="Hilden K.S."/>
            <person name="Hope R."/>
            <person name="Hossain A."/>
            <person name="Karabika E."/>
            <person name="Karaffa L."/>
            <person name="Karanyi Z."/>
            <person name="Krasevec N."/>
            <person name="Kuo A."/>
            <person name="Kusch H."/>
            <person name="LaButti K."/>
            <person name="Lagendijk E.L."/>
            <person name="Lapidus A."/>
            <person name="Levasseur A."/>
            <person name="Lindquist E."/>
            <person name="Lipzen A."/>
            <person name="Logrieco A.F."/>
            <person name="MacCabe A."/>
            <person name="Maekelae M.R."/>
            <person name="Malavazi I."/>
            <person name="Melin P."/>
            <person name="Meyer V."/>
            <person name="Mielnichuk N."/>
            <person name="Miskei M."/>
            <person name="Molnar A.P."/>
            <person name="Mule G."/>
            <person name="Ngan C.Y."/>
            <person name="Orejas M."/>
            <person name="Orosz E."/>
            <person name="Ouedraogo J.P."/>
            <person name="Overkamp K.M."/>
            <person name="Park H.-S."/>
            <person name="Perrone G."/>
            <person name="Piumi F."/>
            <person name="Punt P.J."/>
            <person name="Ram A.F."/>
            <person name="Ramon A."/>
            <person name="Rauscher S."/>
            <person name="Record E."/>
            <person name="Riano-Pachon D.M."/>
            <person name="Robert V."/>
            <person name="Roehrig J."/>
            <person name="Ruller R."/>
            <person name="Salamov A."/>
            <person name="Salih N.S."/>
            <person name="Samson R.A."/>
            <person name="Sandor E."/>
            <person name="Sanguinetti M."/>
            <person name="Schuetze T."/>
            <person name="Sepcic K."/>
            <person name="Shelest E."/>
            <person name="Sherlock G."/>
            <person name="Sophianopoulou V."/>
            <person name="Squina F.M."/>
            <person name="Sun H."/>
            <person name="Susca A."/>
            <person name="Todd R.B."/>
            <person name="Tsang A."/>
            <person name="Unkles S.E."/>
            <person name="van de Wiele N."/>
            <person name="van Rossen-Uffink D."/>
            <person name="Oliveira J.V."/>
            <person name="Vesth T.C."/>
            <person name="Visser J."/>
            <person name="Yu J.-H."/>
            <person name="Zhou M."/>
            <person name="Andersen M.R."/>
            <person name="Archer D.B."/>
            <person name="Baker S.E."/>
            <person name="Benoit I."/>
            <person name="Brakhage A.A."/>
            <person name="Braus G.H."/>
            <person name="Fischer R."/>
            <person name="Frisvad J.C."/>
            <person name="Goldman G.H."/>
            <person name="Houbraken J."/>
            <person name="Oakley B."/>
            <person name="Pocsi I."/>
            <person name="Scazzocchio C."/>
            <person name="Seiboth B."/>
            <person name="vanKuyk P.A."/>
            <person name="Wortman J."/>
            <person name="Dyer P.S."/>
            <person name="Grigoriev I.V."/>
        </authorList>
    </citation>
    <scope>NUCLEOTIDE SEQUENCE [LARGE SCALE GENOMIC DNA]</scope>
    <source>
        <strain evidence="6">CBS 101740 / IMI 381727 / IBT 21946</strain>
    </source>
</reference>
<dbReference type="Pfam" id="PF00135">
    <property type="entry name" value="COesterase"/>
    <property type="match status" value="1"/>
</dbReference>
<dbReference type="PANTHER" id="PTHR43918">
    <property type="entry name" value="ACETYLCHOLINESTERASE"/>
    <property type="match status" value="1"/>
</dbReference>
<dbReference type="PROSITE" id="PS00941">
    <property type="entry name" value="CARBOXYLESTERASE_B_2"/>
    <property type="match status" value="1"/>
</dbReference>
<evidence type="ECO:0000256" key="1">
    <source>
        <dbReference type="ARBA" id="ARBA00005964"/>
    </source>
</evidence>
<keyword evidence="2" id="KW-0378">Hydrolase</keyword>
<dbReference type="STRING" id="767769.A0A1L9U8S0"/>
<accession>A0A1L9U8S0</accession>
<dbReference type="InterPro" id="IPR019826">
    <property type="entry name" value="Carboxylesterase_B_AS"/>
</dbReference>
<dbReference type="AlphaFoldDB" id="A0A1L9U8S0"/>
<dbReference type="GO" id="GO:0052689">
    <property type="term" value="F:carboxylic ester hydrolase activity"/>
    <property type="evidence" value="ECO:0007669"/>
    <property type="project" value="TreeGrafter"/>
</dbReference>
<evidence type="ECO:0000259" key="4">
    <source>
        <dbReference type="Pfam" id="PF00135"/>
    </source>
</evidence>
<keyword evidence="3" id="KW-0732">Signal</keyword>
<dbReference type="EMBL" id="KV878691">
    <property type="protein sequence ID" value="OJJ68086.1"/>
    <property type="molecule type" value="Genomic_DNA"/>
</dbReference>
<evidence type="ECO:0000256" key="3">
    <source>
        <dbReference type="SAM" id="SignalP"/>
    </source>
</evidence>
<proteinExistence type="inferred from homology"/>
<dbReference type="InterPro" id="IPR029058">
    <property type="entry name" value="AB_hydrolase_fold"/>
</dbReference>
<dbReference type="InterPro" id="IPR029063">
    <property type="entry name" value="SAM-dependent_MTases_sf"/>
</dbReference>
<keyword evidence="6" id="KW-1185">Reference proteome</keyword>
<evidence type="ECO:0000313" key="6">
    <source>
        <dbReference type="Proteomes" id="UP000184499"/>
    </source>
</evidence>
<dbReference type="PANTHER" id="PTHR43918:SF4">
    <property type="entry name" value="CARBOXYLIC ESTER HYDROLASE"/>
    <property type="match status" value="1"/>
</dbReference>
<dbReference type="Gene3D" id="3.40.50.150">
    <property type="entry name" value="Vaccinia Virus protein VP39"/>
    <property type="match status" value="1"/>
</dbReference>
<dbReference type="InterPro" id="IPR050654">
    <property type="entry name" value="AChE-related_enzymes"/>
</dbReference>
<feature type="domain" description="Carboxylesterase type B" evidence="4">
    <location>
        <begin position="27"/>
        <end position="530"/>
    </location>
</feature>
<protein>
    <recommendedName>
        <fullName evidence="4">Carboxylesterase type B domain-containing protein</fullName>
    </recommendedName>
</protein>
<evidence type="ECO:0000256" key="2">
    <source>
        <dbReference type="ARBA" id="ARBA00022801"/>
    </source>
</evidence>
<dbReference type="InterPro" id="IPR002018">
    <property type="entry name" value="CarbesteraseB"/>
</dbReference>
<dbReference type="OrthoDB" id="408631at2759"/>
<dbReference type="Pfam" id="PF13489">
    <property type="entry name" value="Methyltransf_23"/>
    <property type="match status" value="1"/>
</dbReference>
<evidence type="ECO:0000313" key="5">
    <source>
        <dbReference type="EMBL" id="OJJ68086.1"/>
    </source>
</evidence>
<dbReference type="GeneID" id="93571058"/>
<comment type="similarity">
    <text evidence="1">Belongs to the type-B carboxylesterase/lipase family.</text>
</comment>
<dbReference type="VEuPathDB" id="FungiDB:ASPBRDRAFT_134047"/>
<sequence length="852" mass="92972">MLHLVCLALLCHAAGGLPTAASHHGPPVIDLDYAKYQGVRLEAGVDEFLGMRYASPPIGDRRFRAPQDPSKNDTLQSATEYGPICIGVDQEEGSSGDVSEDCLFINVFKPSTATPKSKLPVWLFIQGGGYAENSNANYNGTQVIQRSGDAIVFVTFNYRVGALGFLASEKVRQNGDLNAGLLDQRKALRWVKQYIEKFGGDPDHVVIHGVSAGAGSVAYHLSAYGGKDEDLFIGAILESSFWPTQRTVSEMEFQFERFVNDTGCSAARDPLECLREQDIATLQKGNTASPFPGGSSSPLPDWYFLPVTDGSLVPDELYSAFEAGNFIKVPVLVGDDTDEGSNFAYNASSSADVSRFFKNNYPNLNTQQLDAINQVYPRGDLLPRHAAYFGASSAAYGDATFTCPGNHVASSAARYLPNAVWNYRVNIIDQSNIAGGIGVPHTFELPAIFGAGSTGTLSSDSSYLSYNAPIIPVTMHYFISFVQALNPNPYRYATAPEWKTWGTGQRLRLQTNDTAMEAVPESSVQDCAFWKSLSVTMERFTMAAKNLTTKEWIIALIEPGFLLVWALRYYVKVNFETVFCKGQIFAPLLHQSRLRDEAFGKFWVAFSTYLQANAPSSPPPTQIPDQIIRSSDLIPPLLSRASGTVLDVGPGTGTQMPLLRSPAIKTIYGAEPCHGLHAELRASATSQGLEDKYNILPCGVESADLIPVLQKQGLLATDTSDVPSTLAKLSATKEGVFDTIVCVRVLCSVPDMHRTVQDLYTLLRPGGKMLVVEHVVNPWRTPKGSVVARVFQALYGFMGWSWYLGNCCMNRDTTSALKHAADQDGGWESVELESWFESTPMPYVAGILTKRG</sequence>
<dbReference type="SUPFAM" id="SSF53474">
    <property type="entry name" value="alpha/beta-Hydrolases"/>
    <property type="match status" value="1"/>
</dbReference>
<gene>
    <name evidence="5" type="ORF">ASPBRDRAFT_134047</name>
</gene>
<organism evidence="5 6">
    <name type="scientific">Aspergillus brasiliensis (strain CBS 101740 / IMI 381727 / IBT 21946)</name>
    <dbReference type="NCBI Taxonomy" id="767769"/>
    <lineage>
        <taxon>Eukaryota</taxon>
        <taxon>Fungi</taxon>
        <taxon>Dikarya</taxon>
        <taxon>Ascomycota</taxon>
        <taxon>Pezizomycotina</taxon>
        <taxon>Eurotiomycetes</taxon>
        <taxon>Eurotiomycetidae</taxon>
        <taxon>Eurotiales</taxon>
        <taxon>Aspergillaceae</taxon>
        <taxon>Aspergillus</taxon>
        <taxon>Aspergillus subgen. Circumdati</taxon>
    </lineage>
</organism>
<feature type="chain" id="PRO_5013086723" description="Carboxylesterase type B domain-containing protein" evidence="3">
    <location>
        <begin position="17"/>
        <end position="852"/>
    </location>
</feature>
<name>A0A1L9U8S0_ASPBC</name>
<dbReference type="InterPro" id="IPR019819">
    <property type="entry name" value="Carboxylesterase_B_CS"/>
</dbReference>
<dbReference type="RefSeq" id="XP_067475335.1">
    <property type="nucleotide sequence ID" value="XM_067618570.1"/>
</dbReference>
<dbReference type="SUPFAM" id="SSF53335">
    <property type="entry name" value="S-adenosyl-L-methionine-dependent methyltransferases"/>
    <property type="match status" value="1"/>
</dbReference>
<dbReference type="Proteomes" id="UP000184499">
    <property type="component" value="Unassembled WGS sequence"/>
</dbReference>